<evidence type="ECO:0000313" key="5">
    <source>
        <dbReference type="EMBL" id="CAB4829778.1"/>
    </source>
</evidence>
<dbReference type="AlphaFoldDB" id="A0A6J7AB23"/>
<gene>
    <name evidence="2" type="ORF">UFOPK2254_01189</name>
    <name evidence="3" type="ORF">UFOPK2646_00216</name>
    <name evidence="4" type="ORF">UFOPK2907_01163</name>
    <name evidence="5" type="ORF">UFOPK3197_00798</name>
    <name evidence="6" type="ORF">UFOPK3241_00167</name>
    <name evidence="7" type="ORF">UFOPK3707_00425</name>
    <name evidence="8" type="ORF">UFOPK3937_00787</name>
    <name evidence="9" type="ORF">UFOPK4265_00974</name>
    <name evidence="10" type="ORF">UFOPK4401_00977</name>
</gene>
<evidence type="ECO:0000256" key="1">
    <source>
        <dbReference type="SAM" id="Phobius"/>
    </source>
</evidence>
<dbReference type="EMBL" id="CAFABI010000081">
    <property type="protein sequence ID" value="CAB4829778.1"/>
    <property type="molecule type" value="Genomic_DNA"/>
</dbReference>
<evidence type="ECO:0000313" key="8">
    <source>
        <dbReference type="EMBL" id="CAB4981987.1"/>
    </source>
</evidence>
<evidence type="ECO:0000313" key="6">
    <source>
        <dbReference type="EMBL" id="CAB4839944.1"/>
    </source>
</evidence>
<sequence length="260" mass="28933">MASGLIYLAIVGMWVAYFVPRWVHSHDEFSGKSVERYKSALRTVAIGPASDSITSSSAESDYEAKTAQVLLRRRIIFALLTFGLLISVYEVTFNSVAVVYSLLPITGFVIYVAHVRSKGVADRLQRRRVNQIHRSNDGVFSTNLSQVIAPKDSRRDSREHWIPLAERESSGVVILPKGSAQERNTWQPNQVPVPTYVSAPKAVQPKRVIDLTVTGAWTAEQERLASDALSAVAPARDEVFDQLLAEQAVERLRQNRASNE</sequence>
<dbReference type="EMBL" id="CAEZWO010000136">
    <property type="protein sequence ID" value="CAB4669493.1"/>
    <property type="molecule type" value="Genomic_DNA"/>
</dbReference>
<reference evidence="5" key="1">
    <citation type="submission" date="2020-05" db="EMBL/GenBank/DDBJ databases">
        <authorList>
            <person name="Chiriac C."/>
            <person name="Salcher M."/>
            <person name="Ghai R."/>
            <person name="Kavagutti S V."/>
        </authorList>
    </citation>
    <scope>NUCLEOTIDE SEQUENCE</scope>
</reference>
<evidence type="ECO:0000313" key="10">
    <source>
        <dbReference type="EMBL" id="CAB5076507.1"/>
    </source>
</evidence>
<feature type="transmembrane region" description="Helical" evidence="1">
    <location>
        <begin position="98"/>
        <end position="117"/>
    </location>
</feature>
<proteinExistence type="predicted"/>
<feature type="transmembrane region" description="Helical" evidence="1">
    <location>
        <begin position="75"/>
        <end position="92"/>
    </location>
</feature>
<protein>
    <submittedName>
        <fullName evidence="5">Unannotated protein</fullName>
    </submittedName>
</protein>
<dbReference type="EMBL" id="CAFBMY010000048">
    <property type="protein sequence ID" value="CAB4922558.1"/>
    <property type="molecule type" value="Genomic_DNA"/>
</dbReference>
<dbReference type="EMBL" id="CAEZZR010000122">
    <property type="protein sequence ID" value="CAB4781037.1"/>
    <property type="molecule type" value="Genomic_DNA"/>
</dbReference>
<keyword evidence="1" id="KW-0472">Membrane</keyword>
<evidence type="ECO:0000313" key="3">
    <source>
        <dbReference type="EMBL" id="CAB4696666.1"/>
    </source>
</evidence>
<dbReference type="EMBL" id="CAFAZX010000005">
    <property type="protein sequence ID" value="CAB4839944.1"/>
    <property type="molecule type" value="Genomic_DNA"/>
</dbReference>
<dbReference type="EMBL" id="CAFBRB010000109">
    <property type="protein sequence ID" value="CAB5076507.1"/>
    <property type="molecule type" value="Genomic_DNA"/>
</dbReference>
<evidence type="ECO:0000313" key="2">
    <source>
        <dbReference type="EMBL" id="CAB4669493.1"/>
    </source>
</evidence>
<evidence type="ECO:0000313" key="9">
    <source>
        <dbReference type="EMBL" id="CAB5054496.1"/>
    </source>
</evidence>
<name>A0A6J7AB23_9ZZZZ</name>
<dbReference type="EMBL" id="CAEZYB010000014">
    <property type="protein sequence ID" value="CAB4696666.1"/>
    <property type="molecule type" value="Genomic_DNA"/>
</dbReference>
<keyword evidence="1" id="KW-1133">Transmembrane helix</keyword>
<feature type="transmembrane region" description="Helical" evidence="1">
    <location>
        <begin position="6"/>
        <end position="23"/>
    </location>
</feature>
<dbReference type="EMBL" id="CAFBQK010000130">
    <property type="protein sequence ID" value="CAB5054496.1"/>
    <property type="molecule type" value="Genomic_DNA"/>
</dbReference>
<dbReference type="EMBL" id="CAFBOJ010000079">
    <property type="protein sequence ID" value="CAB4981987.1"/>
    <property type="molecule type" value="Genomic_DNA"/>
</dbReference>
<accession>A0A6J7AB23</accession>
<organism evidence="5">
    <name type="scientific">freshwater metagenome</name>
    <dbReference type="NCBI Taxonomy" id="449393"/>
    <lineage>
        <taxon>unclassified sequences</taxon>
        <taxon>metagenomes</taxon>
        <taxon>ecological metagenomes</taxon>
    </lineage>
</organism>
<evidence type="ECO:0000313" key="4">
    <source>
        <dbReference type="EMBL" id="CAB4781037.1"/>
    </source>
</evidence>
<evidence type="ECO:0000313" key="7">
    <source>
        <dbReference type="EMBL" id="CAB4922558.1"/>
    </source>
</evidence>
<keyword evidence="1" id="KW-0812">Transmembrane</keyword>